<feature type="transmembrane region" description="Helical" evidence="6">
    <location>
        <begin position="323"/>
        <end position="342"/>
    </location>
</feature>
<feature type="transmembrane region" description="Helical" evidence="6">
    <location>
        <begin position="94"/>
        <end position="122"/>
    </location>
</feature>
<name>A0A6J8FKL0_LEIDO</name>
<evidence type="ECO:0000256" key="6">
    <source>
        <dbReference type="SAM" id="Phobius"/>
    </source>
</evidence>
<sequence length="570" mass="61830">MTMMRRCRGFKLCTAIGLALMAVLLMSSASAAETSCGFSTQRLQCGDFACDKEGKICIACRADNDCYPGAMRCDATSGKCKMRSFTSLFGARTILAMLGAFVVCSIAVLAGVGGGGILVPMLCGLMEIPMQSAVGMSQSTICGQSTLNMYLIIRQKHPDSSWDRPLINYQYLSLLLPPGLIGTLIGGILSKLCPDVLRLILLLVLLSVVLYRSWETMKKQYRQDTDPMHVTVEANDANATSHRESYDGNGKSQSRELTETAGGAKKGLCEDIAVLPTPEQSPPPIERPPQSQYLQQELSMNIACFLVLLLFNIFRTYTVCGGFLYWLCVLVPVAFLSVVFYFNREKLRKLTESDPAQMTFTWTQRNSVTYPMVAVLAGGSAAMLGIGGGLVLGFVLNEVGIVPQEASATGGMATFFIAFSSALHLLITGSLVVDFSVVFCIVGLCSSALGQLVIMNYIKRRGLTTSSSALSSSLLVARWLRSVAMVSTTPSSPPRQAAPCWRLAASVRERSRQPSVPERAARTQKQANAYAFTLPFTLPPSPSPHFDDRSLCYQGEYARLSFDVLPLSLP</sequence>
<gene>
    <name evidence="8" type="ORF">LDHU3_32.0720</name>
</gene>
<feature type="chain" id="PRO_5026845346" evidence="7">
    <location>
        <begin position="32"/>
        <end position="570"/>
    </location>
</feature>
<evidence type="ECO:0000256" key="4">
    <source>
        <dbReference type="ARBA" id="ARBA00023136"/>
    </source>
</evidence>
<dbReference type="PANTHER" id="PTHR14255:SF3">
    <property type="entry name" value="SULFITE EXPORTER TAUE_SAFE FAMILY PROTEIN 5-RELATED"/>
    <property type="match status" value="1"/>
</dbReference>
<reference evidence="8" key="1">
    <citation type="submission" date="2020-06" db="EMBL/GenBank/DDBJ databases">
        <authorList>
            <person name="Camacho E."/>
            <person name="Gonzalez-de la Fuente S."/>
            <person name="Rastrojo A."/>
            <person name="Peiro-Pastor R."/>
            <person name="Solana JC."/>
            <person name="Tabera L."/>
            <person name="Gamarro F."/>
            <person name="Carrasco-Ramiro F."/>
            <person name="Requena JM."/>
            <person name="Aguado B."/>
        </authorList>
    </citation>
    <scope>NUCLEOTIDE SEQUENCE</scope>
</reference>
<dbReference type="EMBL" id="LR812652">
    <property type="protein sequence ID" value="CAC5432813.1"/>
    <property type="molecule type" value="Genomic_DNA"/>
</dbReference>
<feature type="transmembrane region" description="Helical" evidence="6">
    <location>
        <begin position="408"/>
        <end position="428"/>
    </location>
</feature>
<dbReference type="VEuPathDB" id="TriTrypDB:LdCL_320011200"/>
<evidence type="ECO:0000256" key="2">
    <source>
        <dbReference type="ARBA" id="ARBA00022692"/>
    </source>
</evidence>
<proteinExistence type="predicted"/>
<dbReference type="AlphaFoldDB" id="A0A6J8FKL0"/>
<keyword evidence="7" id="KW-0732">Signal</keyword>
<evidence type="ECO:0000256" key="7">
    <source>
        <dbReference type="SAM" id="SignalP"/>
    </source>
</evidence>
<evidence type="ECO:0000313" key="8">
    <source>
        <dbReference type="EMBL" id="CAC5432813.1"/>
    </source>
</evidence>
<evidence type="ECO:0000313" key="9">
    <source>
        <dbReference type="Proteomes" id="UP000601710"/>
    </source>
</evidence>
<dbReference type="Proteomes" id="UP000601710">
    <property type="component" value="Chromosome 32"/>
</dbReference>
<keyword evidence="3 6" id="KW-1133">Transmembrane helix</keyword>
<evidence type="ECO:0000256" key="5">
    <source>
        <dbReference type="SAM" id="MobiDB-lite"/>
    </source>
</evidence>
<feature type="signal peptide" evidence="7">
    <location>
        <begin position="1"/>
        <end position="31"/>
    </location>
</feature>
<protein>
    <submittedName>
        <fullName evidence="8">Sulfite_exporter_TauE/SafE_putative/Pfam:PF01925</fullName>
    </submittedName>
</protein>
<dbReference type="PANTHER" id="PTHR14255">
    <property type="entry name" value="CEREBLON"/>
    <property type="match status" value="1"/>
</dbReference>
<dbReference type="Pfam" id="PF01925">
    <property type="entry name" value="TauE"/>
    <property type="match status" value="1"/>
</dbReference>
<feature type="transmembrane region" description="Helical" evidence="6">
    <location>
        <begin position="435"/>
        <end position="458"/>
    </location>
</feature>
<feature type="transmembrane region" description="Helical" evidence="6">
    <location>
        <begin position="298"/>
        <end position="317"/>
    </location>
</feature>
<dbReference type="GO" id="GO:0016567">
    <property type="term" value="P:protein ubiquitination"/>
    <property type="evidence" value="ECO:0007669"/>
    <property type="project" value="TreeGrafter"/>
</dbReference>
<keyword evidence="4 6" id="KW-0472">Membrane</keyword>
<keyword evidence="2 6" id="KW-0812">Transmembrane</keyword>
<evidence type="ECO:0000256" key="3">
    <source>
        <dbReference type="ARBA" id="ARBA00022989"/>
    </source>
</evidence>
<organism evidence="8 9">
    <name type="scientific">Leishmania donovani</name>
    <dbReference type="NCBI Taxonomy" id="5661"/>
    <lineage>
        <taxon>Eukaryota</taxon>
        <taxon>Discoba</taxon>
        <taxon>Euglenozoa</taxon>
        <taxon>Kinetoplastea</taxon>
        <taxon>Metakinetoplastina</taxon>
        <taxon>Trypanosomatida</taxon>
        <taxon>Trypanosomatidae</taxon>
        <taxon>Leishmaniinae</taxon>
        <taxon>Leishmania</taxon>
    </lineage>
</organism>
<dbReference type="GO" id="GO:0016020">
    <property type="term" value="C:membrane"/>
    <property type="evidence" value="ECO:0007669"/>
    <property type="project" value="UniProtKB-SubCell"/>
</dbReference>
<comment type="subcellular location">
    <subcellularLocation>
        <location evidence="1">Membrane</location>
        <topology evidence="1">Multi-pass membrane protein</topology>
    </subcellularLocation>
</comment>
<feature type="transmembrane region" description="Helical" evidence="6">
    <location>
        <begin position="171"/>
        <end position="190"/>
    </location>
</feature>
<dbReference type="GO" id="GO:0031464">
    <property type="term" value="C:Cul4A-RING E3 ubiquitin ligase complex"/>
    <property type="evidence" value="ECO:0007669"/>
    <property type="project" value="TreeGrafter"/>
</dbReference>
<feature type="region of interest" description="Disordered" evidence="5">
    <location>
        <begin position="238"/>
        <end position="257"/>
    </location>
</feature>
<feature type="transmembrane region" description="Helical" evidence="6">
    <location>
        <begin position="196"/>
        <end position="214"/>
    </location>
</feature>
<dbReference type="VEuPathDB" id="TriTrypDB:LdBPK_320570.1"/>
<feature type="transmembrane region" description="Helical" evidence="6">
    <location>
        <begin position="373"/>
        <end position="396"/>
    </location>
</feature>
<dbReference type="VEuPathDB" id="TriTrypDB:LDHU3_32.0720"/>
<dbReference type="InterPro" id="IPR002781">
    <property type="entry name" value="TM_pro_TauE-like"/>
</dbReference>
<evidence type="ECO:0000256" key="1">
    <source>
        <dbReference type="ARBA" id="ARBA00004141"/>
    </source>
</evidence>
<accession>A0A6J8FKL0</accession>